<reference evidence="1 2" key="1">
    <citation type="journal article" date="2022" name="Plant J.">
        <title>Chromosome-level genome of Camellia lanceoleosa provides a valuable resource for understanding genome evolution and self-incompatibility.</title>
        <authorList>
            <person name="Gong W."/>
            <person name="Xiao S."/>
            <person name="Wang L."/>
            <person name="Liao Z."/>
            <person name="Chang Y."/>
            <person name="Mo W."/>
            <person name="Hu G."/>
            <person name="Li W."/>
            <person name="Zhao G."/>
            <person name="Zhu H."/>
            <person name="Hu X."/>
            <person name="Ji K."/>
            <person name="Xiang X."/>
            <person name="Song Q."/>
            <person name="Yuan D."/>
            <person name="Jin S."/>
            <person name="Zhang L."/>
        </authorList>
    </citation>
    <scope>NUCLEOTIDE SEQUENCE [LARGE SCALE GENOMIC DNA]</scope>
    <source>
        <tissue evidence="1">Fresh and healthy young leaves</tissue>
    </source>
</reference>
<dbReference type="Proteomes" id="UP001060215">
    <property type="component" value="Chromosome 10"/>
</dbReference>
<gene>
    <name evidence="1" type="ORF">LOK49_LG10G01678</name>
</gene>
<name>A0ACC0G7J5_9ERIC</name>
<evidence type="ECO:0000313" key="1">
    <source>
        <dbReference type="EMBL" id="KAI7997010.1"/>
    </source>
</evidence>
<proteinExistence type="predicted"/>
<protein>
    <submittedName>
        <fullName evidence="1">Uncharacterized protein</fullName>
    </submittedName>
</protein>
<accession>A0ACC0G7J5</accession>
<evidence type="ECO:0000313" key="2">
    <source>
        <dbReference type="Proteomes" id="UP001060215"/>
    </source>
</evidence>
<keyword evidence="2" id="KW-1185">Reference proteome</keyword>
<comment type="caution">
    <text evidence="1">The sequence shown here is derived from an EMBL/GenBank/DDBJ whole genome shotgun (WGS) entry which is preliminary data.</text>
</comment>
<organism evidence="1 2">
    <name type="scientific">Camellia lanceoleosa</name>
    <dbReference type="NCBI Taxonomy" id="1840588"/>
    <lineage>
        <taxon>Eukaryota</taxon>
        <taxon>Viridiplantae</taxon>
        <taxon>Streptophyta</taxon>
        <taxon>Embryophyta</taxon>
        <taxon>Tracheophyta</taxon>
        <taxon>Spermatophyta</taxon>
        <taxon>Magnoliopsida</taxon>
        <taxon>eudicotyledons</taxon>
        <taxon>Gunneridae</taxon>
        <taxon>Pentapetalae</taxon>
        <taxon>asterids</taxon>
        <taxon>Ericales</taxon>
        <taxon>Theaceae</taxon>
        <taxon>Camellia</taxon>
    </lineage>
</organism>
<dbReference type="EMBL" id="CM045767">
    <property type="protein sequence ID" value="KAI7997010.1"/>
    <property type="molecule type" value="Genomic_DNA"/>
</dbReference>
<sequence length="1053" mass="116473">MSRVRISAYWVPNLLFFLIFVWCFLPCIWCVDGNDDYDSPSNKSSISPFVTSLIYSQISNFTSVFNKNISTYLGFCIKDVDADWNGAFNFSNNLEFVTNCIKQIKGDVTQRLCTAAEIKFYFNSFFERRSSNAQFLRPNKNCNLTSWVPGCESGWASSVALNVKVDLKNSKDIPERTRATQPYCEGFFCPQGITCMIPCPLGSYCPHAKLNQTTGICDPYNYQLPPGKKNHTCGGADTWADVASGSEIFCSAGSYCPTAINKVSCSSGHYCRMGSTGEKSCLRLSKCNSNTENQNIHAYGIILIAGLSMVLLIIYNCSDQVINTPYKRLAKSREAAARSARETAQARQRWESAKDVAKKRAVGLQQQLSRTFLRKTTTMGHAKRSKDDAMLPPMVPTNSSAAQQSSSAPKVKKKEPSNLTKILHSLDDNPDSNEGFNVEIEDKNFKKKIPKAKQLHSKSQIFKYAYGQLEKEKAKEQKNKNLTFSGIITMATDDEIRTRPPIEVAFKDLTLTLRGKKKHIMRCVTGKIMPGRVSAVMGPSGAGKTTFLSALAGKVTGCTMTGLILINGKVESIHSYKKIIGFVPQDDVVHGNLTVEENLRFSARCRLAADLPKADRGLVVERVIESLGLQHVRDSLVGTVEKRGISGGQRKRVNVGLEMVMEPSLLILDEPTSGLDSSSSNLLLRALQREALEGVNISMVVHQPSYALFKMFDDLVLLAKGGITVYHGPVKKVEEYFAGLGITVPGRVNPPDHFIDIWEGIVKLGSGVTVQQLPVNGMLHDSYPVPADMMHFCDQIAASSAGKNSSASGVSEQSFAGDLWQDTKFNVELKRGHIENNLLKSHDLSNRVTADVLHQYRYFLGRVGKQRLREAKMQAADYLILLLAGAALGTLAKVSDETFGALGYTCTVIAISLLCKIAALRSFSLDKIHYWRESASGMSNLAYFLSKDTIDNFDTVIKPLVYLSMFYFFNNPRSSFGDNYVVLLCLVYCVTGMAYVFAILLEPSPAQLWCVLLPVVSTLIANQDKDSQTAKLVENYCYPKWALEAFVIANAER</sequence>